<reference evidence="1" key="3">
    <citation type="submission" date="2023-07" db="EMBL/GenBank/DDBJ databases">
        <title>An improved reference 1 genome and first organelle genomes of Quercus suber.</title>
        <authorList>
            <consortium name="Genosuber Consortium"/>
            <person name="Usie A."/>
            <person name="Serra O."/>
            <person name="Barros P."/>
        </authorList>
    </citation>
    <scope>NUCLEOTIDE SEQUENCE</scope>
    <source>
        <strain evidence="1">HL8</strain>
        <tissue evidence="1">Leaves</tissue>
    </source>
</reference>
<reference evidence="1" key="2">
    <citation type="journal article" date="2018" name="Sci. Data">
        <title>The draft genome sequence of cork oak.</title>
        <authorList>
            <person name="Ramos A.M."/>
            <person name="Usie A."/>
            <person name="Barbosa P."/>
            <person name="Barros P.M."/>
            <person name="Capote T."/>
            <person name="Chaves I."/>
            <person name="Simoes F."/>
            <person name="Abreu I."/>
            <person name="Carrasquinho I."/>
            <person name="Faro C."/>
            <person name="Guimaraes J.B."/>
            <person name="Mendonca D."/>
            <person name="Nobrega F."/>
            <person name="Rodrigues L."/>
            <person name="Saibo N.J.M."/>
            <person name="Varela M.C."/>
            <person name="Egas C."/>
            <person name="Matos J."/>
            <person name="Miguel C.M."/>
            <person name="Oliveira M.M."/>
            <person name="Ricardo C.P."/>
            <person name="Goncalves S."/>
        </authorList>
    </citation>
    <scope>NUCLEOTIDE SEQUENCE [LARGE SCALE GENOMIC DNA]</scope>
    <source>
        <strain evidence="1">HL8</strain>
    </source>
</reference>
<protein>
    <submittedName>
        <fullName evidence="1">Pentatricopeptide repeat-containing protein</fullName>
    </submittedName>
</protein>
<proteinExistence type="predicted"/>
<reference evidence="1" key="1">
    <citation type="submission" date="2017-12" db="EMBL/GenBank/DDBJ databases">
        <authorList>
            <person name="Barbosa P."/>
            <person name="Usie A."/>
            <person name="Ramos A.M."/>
        </authorList>
    </citation>
    <scope>NUCLEOTIDE SEQUENCE</scope>
    <source>
        <strain evidence="1">HL8</strain>
        <tissue evidence="1">Leaves</tissue>
    </source>
</reference>
<dbReference type="EMBL" id="PKMF04000026">
    <property type="protein sequence ID" value="KAK7857619.1"/>
    <property type="molecule type" value="Genomic_DNA"/>
</dbReference>
<evidence type="ECO:0000313" key="1">
    <source>
        <dbReference type="EMBL" id="KAK7857619.1"/>
    </source>
</evidence>
<dbReference type="AlphaFoldDB" id="A0AAW0M1Z1"/>
<name>A0AAW0M1Z1_QUESU</name>
<accession>A0AAW0M1Z1</accession>
<dbReference type="Gene3D" id="1.25.40.10">
    <property type="entry name" value="Tetratricopeptide repeat domain"/>
    <property type="match status" value="1"/>
</dbReference>
<comment type="caution">
    <text evidence="1">The sequence shown here is derived from an EMBL/GenBank/DDBJ whole genome shotgun (WGS) entry which is preliminary data.</text>
</comment>
<gene>
    <name evidence="1" type="ORF">CFP56_017099</name>
</gene>
<sequence length="106" mass="12591">MVQFVEREEREKAEACEDYCRQGQMNEAKLILWKMIEKGVNPDRFTYINGHVSQDNLKEVFGFHDENIRCYLRKASKKSHLAMINISAVSFQPQRFPLTQCRDKDY</sequence>
<dbReference type="InterPro" id="IPR011990">
    <property type="entry name" value="TPR-like_helical_dom_sf"/>
</dbReference>
<organism evidence="1">
    <name type="scientific">Quercus suber</name>
    <name type="common">Cork oak</name>
    <dbReference type="NCBI Taxonomy" id="58331"/>
    <lineage>
        <taxon>Eukaryota</taxon>
        <taxon>Viridiplantae</taxon>
        <taxon>Streptophyta</taxon>
        <taxon>Embryophyta</taxon>
        <taxon>Tracheophyta</taxon>
        <taxon>Spermatophyta</taxon>
        <taxon>Magnoliopsida</taxon>
        <taxon>eudicotyledons</taxon>
        <taxon>Gunneridae</taxon>
        <taxon>Pentapetalae</taxon>
        <taxon>rosids</taxon>
        <taxon>fabids</taxon>
        <taxon>Fagales</taxon>
        <taxon>Fagaceae</taxon>
        <taxon>Quercus</taxon>
    </lineage>
</organism>